<keyword evidence="3 6" id="KW-0812">Transmembrane</keyword>
<keyword evidence="4 6" id="KW-1133">Transmembrane helix</keyword>
<protein>
    <submittedName>
        <fullName evidence="7">Amino acid transporter</fullName>
    </submittedName>
</protein>
<dbReference type="RefSeq" id="WP_182936271.1">
    <property type="nucleotide sequence ID" value="NZ_AP021927.1"/>
</dbReference>
<evidence type="ECO:0000256" key="5">
    <source>
        <dbReference type="ARBA" id="ARBA00023136"/>
    </source>
</evidence>
<feature type="transmembrane region" description="Helical" evidence="6">
    <location>
        <begin position="40"/>
        <end position="65"/>
    </location>
</feature>
<feature type="transmembrane region" description="Helical" evidence="6">
    <location>
        <begin position="120"/>
        <end position="142"/>
    </location>
</feature>
<evidence type="ECO:0000313" key="8">
    <source>
        <dbReference type="Proteomes" id="UP000515756"/>
    </source>
</evidence>
<evidence type="ECO:0000256" key="6">
    <source>
        <dbReference type="SAM" id="Phobius"/>
    </source>
</evidence>
<dbReference type="AlphaFoldDB" id="A0A6S4T604"/>
<dbReference type="InterPro" id="IPR001123">
    <property type="entry name" value="LeuE-type"/>
</dbReference>
<keyword evidence="2" id="KW-1003">Cell membrane</keyword>
<evidence type="ECO:0000256" key="3">
    <source>
        <dbReference type="ARBA" id="ARBA00022692"/>
    </source>
</evidence>
<dbReference type="EMBL" id="AP021927">
    <property type="protein sequence ID" value="BBQ30540.1"/>
    <property type="molecule type" value="Genomic_DNA"/>
</dbReference>
<dbReference type="GO" id="GO:0005886">
    <property type="term" value="C:plasma membrane"/>
    <property type="evidence" value="ECO:0007669"/>
    <property type="project" value="UniProtKB-SubCell"/>
</dbReference>
<feature type="transmembrane region" description="Helical" evidence="6">
    <location>
        <begin position="148"/>
        <end position="173"/>
    </location>
</feature>
<dbReference type="Pfam" id="PF01810">
    <property type="entry name" value="LysE"/>
    <property type="match status" value="1"/>
</dbReference>
<dbReference type="PANTHER" id="PTHR30086">
    <property type="entry name" value="ARGININE EXPORTER PROTEIN ARGO"/>
    <property type="match status" value="1"/>
</dbReference>
<accession>A0A6S4T604</accession>
<reference evidence="7 8" key="1">
    <citation type="submission" date="2019-12" db="EMBL/GenBank/DDBJ databases">
        <title>complete genome sequences of Aeromonas caviae str. WP2-W18-ESBL-01 isolated from wastewater treatment plant effluent.</title>
        <authorList>
            <person name="Sekizuka T."/>
            <person name="Itokawa K."/>
            <person name="Yatsu K."/>
            <person name="Inamine Y."/>
            <person name="Kuroda M."/>
        </authorList>
    </citation>
    <scope>NUCLEOTIDE SEQUENCE [LARGE SCALE GENOMIC DNA]</scope>
    <source>
        <strain evidence="7 8">WP2-W18-ESBL-01</strain>
    </source>
</reference>
<dbReference type="PANTHER" id="PTHR30086:SF20">
    <property type="entry name" value="ARGININE EXPORTER PROTEIN ARGO-RELATED"/>
    <property type="match status" value="1"/>
</dbReference>
<proteinExistence type="predicted"/>
<sequence>MNPNTWMLFALAYLLATLTPGPNVLLVVKNGLQHGWRAALVSILGNLGCQAILIGLVAMGVGALLQTLPPLFVALKLAGGGYLVYLGYKALRAANTGGQGLSPSTARGRTRTTLSLLREAFLVSASNPKTIVFLCALLPQFLDHQSPLTLQFITMYLTICAIVSLVHLCYVALARRAGRYFKPGRSERLVGRITGGLFITLGGAILLSGRP</sequence>
<dbReference type="Proteomes" id="UP000515756">
    <property type="component" value="Chromosome"/>
</dbReference>
<evidence type="ECO:0000256" key="2">
    <source>
        <dbReference type="ARBA" id="ARBA00022475"/>
    </source>
</evidence>
<feature type="transmembrane region" description="Helical" evidence="6">
    <location>
        <begin position="71"/>
        <end position="88"/>
    </location>
</feature>
<feature type="transmembrane region" description="Helical" evidence="6">
    <location>
        <begin position="189"/>
        <end position="209"/>
    </location>
</feature>
<evidence type="ECO:0000313" key="7">
    <source>
        <dbReference type="EMBL" id="BBQ30540.1"/>
    </source>
</evidence>
<keyword evidence="5 6" id="KW-0472">Membrane</keyword>
<name>A0A6S4T604_AERCA</name>
<gene>
    <name evidence="7" type="ORF">WP2W18E01_21220</name>
</gene>
<evidence type="ECO:0000256" key="4">
    <source>
        <dbReference type="ARBA" id="ARBA00022989"/>
    </source>
</evidence>
<dbReference type="PIRSF" id="PIRSF006324">
    <property type="entry name" value="LeuE"/>
    <property type="match status" value="1"/>
</dbReference>
<evidence type="ECO:0000256" key="1">
    <source>
        <dbReference type="ARBA" id="ARBA00004651"/>
    </source>
</evidence>
<feature type="transmembrane region" description="Helical" evidence="6">
    <location>
        <begin position="6"/>
        <end position="28"/>
    </location>
</feature>
<comment type="subcellular location">
    <subcellularLocation>
        <location evidence="1">Cell membrane</location>
        <topology evidence="1">Multi-pass membrane protein</topology>
    </subcellularLocation>
</comment>
<organism evidence="7 8">
    <name type="scientific">Aeromonas caviae</name>
    <name type="common">Aeromonas punctata</name>
    <dbReference type="NCBI Taxonomy" id="648"/>
    <lineage>
        <taxon>Bacteria</taxon>
        <taxon>Pseudomonadati</taxon>
        <taxon>Pseudomonadota</taxon>
        <taxon>Gammaproteobacteria</taxon>
        <taxon>Aeromonadales</taxon>
        <taxon>Aeromonadaceae</taxon>
        <taxon>Aeromonas</taxon>
    </lineage>
</organism>
<dbReference type="GO" id="GO:0015171">
    <property type="term" value="F:amino acid transmembrane transporter activity"/>
    <property type="evidence" value="ECO:0007669"/>
    <property type="project" value="TreeGrafter"/>
</dbReference>